<evidence type="ECO:0000259" key="1">
    <source>
        <dbReference type="Pfam" id="PF00561"/>
    </source>
</evidence>
<protein>
    <submittedName>
        <fullName evidence="2">Hydrolase, alpha/beta fold family</fullName>
    </submittedName>
</protein>
<dbReference type="GO" id="GO:0016787">
    <property type="term" value="F:hydrolase activity"/>
    <property type="evidence" value="ECO:0007669"/>
    <property type="project" value="UniProtKB-KW"/>
</dbReference>
<dbReference type="AlphaFoldDB" id="A0A0W8G2H0"/>
<dbReference type="Gene3D" id="3.40.50.1820">
    <property type="entry name" value="alpha/beta hydrolase"/>
    <property type="match status" value="1"/>
</dbReference>
<dbReference type="PANTHER" id="PTHR43433">
    <property type="entry name" value="HYDROLASE, ALPHA/BETA FOLD FAMILY PROTEIN"/>
    <property type="match status" value="1"/>
</dbReference>
<accession>A0A0W8G2H0</accession>
<dbReference type="SUPFAM" id="SSF53474">
    <property type="entry name" value="alpha/beta-Hydrolases"/>
    <property type="match status" value="1"/>
</dbReference>
<reference evidence="2" key="1">
    <citation type="journal article" date="2015" name="Proc. Natl. Acad. Sci. U.S.A.">
        <title>Networks of energetic and metabolic interactions define dynamics in microbial communities.</title>
        <authorList>
            <person name="Embree M."/>
            <person name="Liu J.K."/>
            <person name="Al-Bassam M.M."/>
            <person name="Zengler K."/>
        </authorList>
    </citation>
    <scope>NUCLEOTIDE SEQUENCE</scope>
</reference>
<sequence>MGMERAERPLFVRLTRYAATVLVVALLAGFVCRAAAWAKTAEALRTVAAADGATLDVRVTGQGPPLLLLTGYAMTSGMWDQEFVRGLAAGHTVILMDNRGMGPTALPPGAEISISRMADDAATVLDALGLGRADVLGWSMGGMIALELALARPDAVCSLALLSSVADMGPLLPALNRMGTMGGEEMRTAMFPADWLAAHPGVWDRVVPRPRPPDMAVIQGQEAAMRRWPGVMGRLLELRAPVLLLAGGADWVCPPEASRAVYERLSAQNDAAVALTEVGQGGHWMMHQFPGMLAGMVKGFLAAGPGTRKRAAPGSAAAAR</sequence>
<dbReference type="EMBL" id="LNQE01000338">
    <property type="protein sequence ID" value="KUG27343.1"/>
    <property type="molecule type" value="Genomic_DNA"/>
</dbReference>
<keyword evidence="2" id="KW-0378">Hydrolase</keyword>
<proteinExistence type="predicted"/>
<dbReference type="PANTHER" id="PTHR43433:SF5">
    <property type="entry name" value="AB HYDROLASE-1 DOMAIN-CONTAINING PROTEIN"/>
    <property type="match status" value="1"/>
</dbReference>
<dbReference type="InterPro" id="IPR029058">
    <property type="entry name" value="AB_hydrolase_fold"/>
</dbReference>
<organism evidence="2">
    <name type="scientific">hydrocarbon metagenome</name>
    <dbReference type="NCBI Taxonomy" id="938273"/>
    <lineage>
        <taxon>unclassified sequences</taxon>
        <taxon>metagenomes</taxon>
        <taxon>ecological metagenomes</taxon>
    </lineage>
</organism>
<evidence type="ECO:0000313" key="2">
    <source>
        <dbReference type="EMBL" id="KUG27343.1"/>
    </source>
</evidence>
<feature type="domain" description="AB hydrolase-1" evidence="1">
    <location>
        <begin position="64"/>
        <end position="287"/>
    </location>
</feature>
<gene>
    <name evidence="2" type="ORF">ASZ90_002812</name>
</gene>
<dbReference type="Pfam" id="PF00561">
    <property type="entry name" value="Abhydrolase_1"/>
    <property type="match status" value="1"/>
</dbReference>
<dbReference type="InterPro" id="IPR050471">
    <property type="entry name" value="AB_hydrolase"/>
</dbReference>
<dbReference type="PRINTS" id="PR00111">
    <property type="entry name" value="ABHYDROLASE"/>
</dbReference>
<dbReference type="InterPro" id="IPR000073">
    <property type="entry name" value="AB_hydrolase_1"/>
</dbReference>
<name>A0A0W8G2H0_9ZZZZ</name>
<comment type="caution">
    <text evidence="2">The sequence shown here is derived from an EMBL/GenBank/DDBJ whole genome shotgun (WGS) entry which is preliminary data.</text>
</comment>